<keyword evidence="3" id="KW-1185">Reference proteome</keyword>
<dbReference type="AlphaFoldDB" id="A0A5N5GMS2"/>
<protein>
    <submittedName>
        <fullName evidence="2">Ferritin-3</fullName>
    </submittedName>
</protein>
<sequence>MRDSGDQKELLLTSSNGSNTTSNVGLLSASFLANITNRPEPCTCQPETAKRLGLFVIVGEEERLDGKRIV</sequence>
<dbReference type="Proteomes" id="UP000327157">
    <property type="component" value="Chromosome 3"/>
</dbReference>
<organism evidence="2 3">
    <name type="scientific">Pyrus ussuriensis x Pyrus communis</name>
    <dbReference type="NCBI Taxonomy" id="2448454"/>
    <lineage>
        <taxon>Eukaryota</taxon>
        <taxon>Viridiplantae</taxon>
        <taxon>Streptophyta</taxon>
        <taxon>Embryophyta</taxon>
        <taxon>Tracheophyta</taxon>
        <taxon>Spermatophyta</taxon>
        <taxon>Magnoliopsida</taxon>
        <taxon>eudicotyledons</taxon>
        <taxon>Gunneridae</taxon>
        <taxon>Pentapetalae</taxon>
        <taxon>rosids</taxon>
        <taxon>fabids</taxon>
        <taxon>Rosales</taxon>
        <taxon>Rosaceae</taxon>
        <taxon>Amygdaloideae</taxon>
        <taxon>Maleae</taxon>
        <taxon>Pyrus</taxon>
    </lineage>
</organism>
<feature type="compositionally biased region" description="Low complexity" evidence="1">
    <location>
        <begin position="10"/>
        <end position="21"/>
    </location>
</feature>
<comment type="caution">
    <text evidence="2">The sequence shown here is derived from an EMBL/GenBank/DDBJ whole genome shotgun (WGS) entry which is preliminary data.</text>
</comment>
<evidence type="ECO:0000313" key="2">
    <source>
        <dbReference type="EMBL" id="KAB2616608.1"/>
    </source>
</evidence>
<reference evidence="3" key="2">
    <citation type="submission" date="2019-10" db="EMBL/GenBank/DDBJ databases">
        <title>A de novo genome assembly of a pear dwarfing rootstock.</title>
        <authorList>
            <person name="Wang F."/>
            <person name="Wang J."/>
            <person name="Li S."/>
            <person name="Zhang Y."/>
            <person name="Fang M."/>
            <person name="Ma L."/>
            <person name="Zhao Y."/>
            <person name="Jiang S."/>
        </authorList>
    </citation>
    <scope>NUCLEOTIDE SEQUENCE [LARGE SCALE GENOMIC DNA]</scope>
</reference>
<reference evidence="2 3" key="1">
    <citation type="submission" date="2019-09" db="EMBL/GenBank/DDBJ databases">
        <authorList>
            <person name="Ou C."/>
        </authorList>
    </citation>
    <scope>NUCLEOTIDE SEQUENCE [LARGE SCALE GENOMIC DNA]</scope>
    <source>
        <strain evidence="2">S2</strain>
        <tissue evidence="2">Leaf</tissue>
    </source>
</reference>
<reference evidence="2 3" key="3">
    <citation type="submission" date="2019-11" db="EMBL/GenBank/DDBJ databases">
        <title>A de novo genome assembly of a pear dwarfing rootstock.</title>
        <authorList>
            <person name="Wang F."/>
            <person name="Wang J."/>
            <person name="Li S."/>
            <person name="Zhang Y."/>
            <person name="Fang M."/>
            <person name="Ma L."/>
            <person name="Zhao Y."/>
            <person name="Jiang S."/>
        </authorList>
    </citation>
    <scope>NUCLEOTIDE SEQUENCE [LARGE SCALE GENOMIC DNA]</scope>
    <source>
        <strain evidence="2">S2</strain>
        <tissue evidence="2">Leaf</tissue>
    </source>
</reference>
<evidence type="ECO:0000256" key="1">
    <source>
        <dbReference type="SAM" id="MobiDB-lite"/>
    </source>
</evidence>
<dbReference type="EMBL" id="SMOL01000402">
    <property type="protein sequence ID" value="KAB2616608.1"/>
    <property type="molecule type" value="Genomic_DNA"/>
</dbReference>
<proteinExistence type="predicted"/>
<name>A0A5N5GMS2_9ROSA</name>
<gene>
    <name evidence="2" type="ORF">D8674_023196</name>
</gene>
<feature type="region of interest" description="Disordered" evidence="1">
    <location>
        <begin position="1"/>
        <end position="21"/>
    </location>
</feature>
<evidence type="ECO:0000313" key="3">
    <source>
        <dbReference type="Proteomes" id="UP000327157"/>
    </source>
</evidence>
<accession>A0A5N5GMS2</accession>